<dbReference type="Gene3D" id="3.30.70.330">
    <property type="match status" value="1"/>
</dbReference>
<protein>
    <recommendedName>
        <fullName evidence="3">RRM domain-containing protein</fullName>
    </recommendedName>
</protein>
<evidence type="ECO:0000259" key="3">
    <source>
        <dbReference type="PROSITE" id="PS50102"/>
    </source>
</evidence>
<dbReference type="SMART" id="SM00360">
    <property type="entry name" value="RRM"/>
    <property type="match status" value="1"/>
</dbReference>
<evidence type="ECO:0000256" key="2">
    <source>
        <dbReference type="PROSITE-ProRule" id="PRU00176"/>
    </source>
</evidence>
<dbReference type="InterPro" id="IPR000504">
    <property type="entry name" value="RRM_dom"/>
</dbReference>
<keyword evidence="1 2" id="KW-0694">RNA-binding</keyword>
<feature type="domain" description="RRM" evidence="3">
    <location>
        <begin position="1"/>
        <end position="71"/>
    </location>
</feature>
<dbReference type="SUPFAM" id="SSF54928">
    <property type="entry name" value="RNA-binding domain, RBD"/>
    <property type="match status" value="1"/>
</dbReference>
<dbReference type="PANTHER" id="PTHR11176">
    <property type="entry name" value="BOULE-RELATED"/>
    <property type="match status" value="1"/>
</dbReference>
<proteinExistence type="predicted"/>
<dbReference type="GO" id="GO:0003723">
    <property type="term" value="F:RNA binding"/>
    <property type="evidence" value="ECO:0007669"/>
    <property type="project" value="UniProtKB-UniRule"/>
</dbReference>
<sequence length="150" mass="16034">MPPQTTQESLASYLSQYGNITECKVVMDVNTGRSKGYGFVVYATPQEAQVATAEGYLTVDGKRCNCNLASVGVKKDGTAVAPPTKKRAYSEQGAPADYGYAGEGYPDYSAYAGYDKRQRTEPLGMAMGYSMPPVAPGLDLVQVNTPHSDI</sequence>
<dbReference type="InterPro" id="IPR035979">
    <property type="entry name" value="RBD_domain_sf"/>
</dbReference>
<dbReference type="AlphaFoldDB" id="A0A6B2LNM0"/>
<dbReference type="Pfam" id="PF00076">
    <property type="entry name" value="RRM_1"/>
    <property type="match status" value="1"/>
</dbReference>
<reference evidence="4" key="1">
    <citation type="journal article" date="2020" name="J. Eukaryot. Microbiol.">
        <title>De novo Sequencing, Assembly and Annotation of the Transcriptome for the Free-Living Testate Amoeba Arcella intermedia.</title>
        <authorList>
            <person name="Ribeiro G.M."/>
            <person name="Porfirio-Sousa A.L."/>
            <person name="Maurer-Alcala X.X."/>
            <person name="Katz L.A."/>
            <person name="Lahr D.J.G."/>
        </authorList>
    </citation>
    <scope>NUCLEOTIDE SEQUENCE</scope>
</reference>
<dbReference type="PROSITE" id="PS50102">
    <property type="entry name" value="RRM"/>
    <property type="match status" value="1"/>
</dbReference>
<evidence type="ECO:0000313" key="4">
    <source>
        <dbReference type="EMBL" id="NDV38515.1"/>
    </source>
</evidence>
<dbReference type="EMBL" id="GIBP01009546">
    <property type="protein sequence ID" value="NDV38515.1"/>
    <property type="molecule type" value="Transcribed_RNA"/>
</dbReference>
<evidence type="ECO:0000256" key="1">
    <source>
        <dbReference type="ARBA" id="ARBA00022884"/>
    </source>
</evidence>
<dbReference type="InterPro" id="IPR012677">
    <property type="entry name" value="Nucleotide-bd_a/b_plait_sf"/>
</dbReference>
<accession>A0A6B2LNM0</accession>
<name>A0A6B2LNM0_9EUKA</name>
<organism evidence="4">
    <name type="scientific">Arcella intermedia</name>
    <dbReference type="NCBI Taxonomy" id="1963864"/>
    <lineage>
        <taxon>Eukaryota</taxon>
        <taxon>Amoebozoa</taxon>
        <taxon>Tubulinea</taxon>
        <taxon>Elardia</taxon>
        <taxon>Arcellinida</taxon>
        <taxon>Sphaerothecina</taxon>
        <taxon>Arcellidae</taxon>
        <taxon>Arcella</taxon>
    </lineage>
</organism>